<dbReference type="Proteomes" id="UP001586593">
    <property type="component" value="Unassembled WGS sequence"/>
</dbReference>
<evidence type="ECO:0000256" key="7">
    <source>
        <dbReference type="ARBA" id="ARBA00023002"/>
    </source>
</evidence>
<comment type="cofactor">
    <cofactor evidence="1">
        <name>Cu(2+)</name>
        <dbReference type="ChEBI" id="CHEBI:29036"/>
    </cofactor>
</comment>
<accession>A0ABR3VVM4</accession>
<keyword evidence="4" id="KW-0479">Metal-binding</keyword>
<evidence type="ECO:0000256" key="13">
    <source>
        <dbReference type="ARBA" id="ARBA00044502"/>
    </source>
</evidence>
<name>A0ABR3VVM4_9PEZI</name>
<dbReference type="InterPro" id="IPR049892">
    <property type="entry name" value="AA9"/>
</dbReference>
<dbReference type="InterPro" id="IPR005103">
    <property type="entry name" value="AA9_LPMO"/>
</dbReference>
<evidence type="ECO:0000256" key="9">
    <source>
        <dbReference type="ARBA" id="ARBA00023033"/>
    </source>
</evidence>
<keyword evidence="3" id="KW-0964">Secreted</keyword>
<keyword evidence="5 16" id="KW-0732">Signal</keyword>
<proteinExistence type="inferred from homology"/>
<keyword evidence="9" id="KW-0503">Monooxygenase</keyword>
<keyword evidence="10" id="KW-1015">Disulfide bond</keyword>
<keyword evidence="12" id="KW-0624">Polysaccharide degradation</keyword>
<evidence type="ECO:0000256" key="3">
    <source>
        <dbReference type="ARBA" id="ARBA00022525"/>
    </source>
</evidence>
<evidence type="ECO:0000256" key="16">
    <source>
        <dbReference type="SAM" id="SignalP"/>
    </source>
</evidence>
<gene>
    <name evidence="18" type="ORF">VTK73DRAFT_354</name>
</gene>
<feature type="chain" id="PRO_5046028059" description="lytic cellulose monooxygenase (C4-dehydrogenating)" evidence="16">
    <location>
        <begin position="17"/>
        <end position="229"/>
    </location>
</feature>
<dbReference type="Gene3D" id="2.70.50.70">
    <property type="match status" value="1"/>
</dbReference>
<dbReference type="EC" id="1.14.99.56" evidence="15"/>
<keyword evidence="7" id="KW-0560">Oxidoreductase</keyword>
<dbReference type="PANTHER" id="PTHR33353">
    <property type="entry name" value="PUTATIVE (AFU_ORTHOLOGUE AFUA_1G12560)-RELATED"/>
    <property type="match status" value="1"/>
</dbReference>
<dbReference type="PANTHER" id="PTHR33353:SF3">
    <property type="entry name" value="ENDOGLUCANASE II"/>
    <property type="match status" value="1"/>
</dbReference>
<evidence type="ECO:0000259" key="17">
    <source>
        <dbReference type="Pfam" id="PF03443"/>
    </source>
</evidence>
<comment type="similarity">
    <text evidence="13">Belongs to the polysaccharide monooxygenase AA9 family.</text>
</comment>
<evidence type="ECO:0000256" key="2">
    <source>
        <dbReference type="ARBA" id="ARBA00004613"/>
    </source>
</evidence>
<keyword evidence="6" id="KW-0136">Cellulose degradation</keyword>
<dbReference type="CDD" id="cd21175">
    <property type="entry name" value="LPMO_AA9"/>
    <property type="match status" value="1"/>
</dbReference>
<dbReference type="EMBL" id="JAZHXJ010001055">
    <property type="protein sequence ID" value="KAL1846098.1"/>
    <property type="molecule type" value="Genomic_DNA"/>
</dbReference>
<reference evidence="18 19" key="1">
    <citation type="journal article" date="2024" name="Commun. Biol.">
        <title>Comparative genomic analysis of thermophilic fungi reveals convergent evolutionary adaptations and gene losses.</title>
        <authorList>
            <person name="Steindorff A.S."/>
            <person name="Aguilar-Pontes M.V."/>
            <person name="Robinson A.J."/>
            <person name="Andreopoulos B."/>
            <person name="LaButti K."/>
            <person name="Kuo A."/>
            <person name="Mondo S."/>
            <person name="Riley R."/>
            <person name="Otillar R."/>
            <person name="Haridas S."/>
            <person name="Lipzen A."/>
            <person name="Grimwood J."/>
            <person name="Schmutz J."/>
            <person name="Clum A."/>
            <person name="Reid I.D."/>
            <person name="Moisan M.C."/>
            <person name="Butler G."/>
            <person name="Nguyen T.T.M."/>
            <person name="Dewar K."/>
            <person name="Conant G."/>
            <person name="Drula E."/>
            <person name="Henrissat B."/>
            <person name="Hansel C."/>
            <person name="Singer S."/>
            <person name="Hutchinson M.I."/>
            <person name="de Vries R.P."/>
            <person name="Natvig D.O."/>
            <person name="Powell A.J."/>
            <person name="Tsang A."/>
            <person name="Grigoriev I.V."/>
        </authorList>
    </citation>
    <scope>NUCLEOTIDE SEQUENCE [LARGE SCALE GENOMIC DNA]</scope>
    <source>
        <strain evidence="18 19">ATCC 24622</strain>
    </source>
</reference>
<keyword evidence="19" id="KW-1185">Reference proteome</keyword>
<evidence type="ECO:0000256" key="12">
    <source>
        <dbReference type="ARBA" id="ARBA00023326"/>
    </source>
</evidence>
<evidence type="ECO:0000256" key="4">
    <source>
        <dbReference type="ARBA" id="ARBA00022723"/>
    </source>
</evidence>
<comment type="caution">
    <text evidence="18">The sequence shown here is derived from an EMBL/GenBank/DDBJ whole genome shotgun (WGS) entry which is preliminary data.</text>
</comment>
<evidence type="ECO:0000256" key="1">
    <source>
        <dbReference type="ARBA" id="ARBA00001973"/>
    </source>
</evidence>
<dbReference type="Pfam" id="PF03443">
    <property type="entry name" value="AA9"/>
    <property type="match status" value="1"/>
</dbReference>
<evidence type="ECO:0000256" key="5">
    <source>
        <dbReference type="ARBA" id="ARBA00022729"/>
    </source>
</evidence>
<evidence type="ECO:0000313" key="19">
    <source>
        <dbReference type="Proteomes" id="UP001586593"/>
    </source>
</evidence>
<comment type="subcellular location">
    <subcellularLocation>
        <location evidence="2">Secreted</location>
    </subcellularLocation>
</comment>
<evidence type="ECO:0000256" key="14">
    <source>
        <dbReference type="ARBA" id="ARBA00045077"/>
    </source>
</evidence>
<sequence length="229" mass="24604">MHFLATWLLAATAVNAHYTFPALVVGGSKLGDWVNVRKTKHWQDNGFVGDVTSEDIRCDELSPTTTATTVNVTAGSVVGFSVNPNIYHPGPVQFYMARVPDGESAATWAGKGAVWFKIYEEQPRFGGQQLTWPSNDETRATVTIPKCLRDGEYLFRVEHIALHVAQSKGGAQFYLSCGQIAVSGGGSTDGSPTVAFPGAYSATDPGILININYPVPTSYVNPGPKVFTC</sequence>
<evidence type="ECO:0000256" key="10">
    <source>
        <dbReference type="ARBA" id="ARBA00023157"/>
    </source>
</evidence>
<feature type="signal peptide" evidence="16">
    <location>
        <begin position="1"/>
        <end position="16"/>
    </location>
</feature>
<evidence type="ECO:0000256" key="8">
    <source>
        <dbReference type="ARBA" id="ARBA00023008"/>
    </source>
</evidence>
<keyword evidence="8" id="KW-0186">Copper</keyword>
<evidence type="ECO:0000256" key="15">
    <source>
        <dbReference type="ARBA" id="ARBA00047174"/>
    </source>
</evidence>
<feature type="domain" description="Auxiliary Activity family 9 catalytic" evidence="17">
    <location>
        <begin position="17"/>
        <end position="219"/>
    </location>
</feature>
<evidence type="ECO:0000256" key="6">
    <source>
        <dbReference type="ARBA" id="ARBA00023001"/>
    </source>
</evidence>
<organism evidence="18 19">
    <name type="scientific">Phialemonium thermophilum</name>
    <dbReference type="NCBI Taxonomy" id="223376"/>
    <lineage>
        <taxon>Eukaryota</taxon>
        <taxon>Fungi</taxon>
        <taxon>Dikarya</taxon>
        <taxon>Ascomycota</taxon>
        <taxon>Pezizomycotina</taxon>
        <taxon>Sordariomycetes</taxon>
        <taxon>Sordariomycetidae</taxon>
        <taxon>Cephalothecales</taxon>
        <taxon>Cephalothecaceae</taxon>
        <taxon>Phialemonium</taxon>
    </lineage>
</organism>
<keyword evidence="11" id="KW-0119">Carbohydrate metabolism</keyword>
<evidence type="ECO:0000313" key="18">
    <source>
        <dbReference type="EMBL" id="KAL1846098.1"/>
    </source>
</evidence>
<comment type="catalytic activity">
    <reaction evidence="14">
        <text>[(1-&gt;4)-beta-D-glucosyl]n+m + reduced acceptor + O2 = 4-dehydro-beta-D-glucosyl-[(1-&gt;4)-beta-D-glucosyl]n-1 + [(1-&gt;4)-beta-D-glucosyl]m + acceptor + H2O.</text>
        <dbReference type="EC" id="1.14.99.56"/>
    </reaction>
</comment>
<protein>
    <recommendedName>
        <fullName evidence="15">lytic cellulose monooxygenase (C4-dehydrogenating)</fullName>
        <ecNumber evidence="15">1.14.99.56</ecNumber>
    </recommendedName>
</protein>
<evidence type="ECO:0000256" key="11">
    <source>
        <dbReference type="ARBA" id="ARBA00023277"/>
    </source>
</evidence>